<proteinExistence type="predicted"/>
<reference evidence="1" key="1">
    <citation type="submission" date="2022-04" db="EMBL/GenBank/DDBJ databases">
        <title>Chromosome-scale genome assembly of Holotrichia oblita Faldermann.</title>
        <authorList>
            <person name="Rongchong L."/>
        </authorList>
    </citation>
    <scope>NUCLEOTIDE SEQUENCE</scope>
    <source>
        <strain evidence="1">81SQS9</strain>
    </source>
</reference>
<dbReference type="EMBL" id="CM043021">
    <property type="protein sequence ID" value="KAI4457855.1"/>
    <property type="molecule type" value="Genomic_DNA"/>
</dbReference>
<keyword evidence="2" id="KW-1185">Reference proteome</keyword>
<comment type="caution">
    <text evidence="1">The sequence shown here is derived from an EMBL/GenBank/DDBJ whole genome shotgun (WGS) entry which is preliminary data.</text>
</comment>
<dbReference type="Proteomes" id="UP001056778">
    <property type="component" value="Chromosome 7"/>
</dbReference>
<organism evidence="1 2">
    <name type="scientific">Holotrichia oblita</name>
    <name type="common">Chafer beetle</name>
    <dbReference type="NCBI Taxonomy" id="644536"/>
    <lineage>
        <taxon>Eukaryota</taxon>
        <taxon>Metazoa</taxon>
        <taxon>Ecdysozoa</taxon>
        <taxon>Arthropoda</taxon>
        <taxon>Hexapoda</taxon>
        <taxon>Insecta</taxon>
        <taxon>Pterygota</taxon>
        <taxon>Neoptera</taxon>
        <taxon>Endopterygota</taxon>
        <taxon>Coleoptera</taxon>
        <taxon>Polyphaga</taxon>
        <taxon>Scarabaeiformia</taxon>
        <taxon>Scarabaeidae</taxon>
        <taxon>Melolonthinae</taxon>
        <taxon>Holotrichia</taxon>
    </lineage>
</organism>
<gene>
    <name evidence="1" type="ORF">MML48_7g00004338</name>
</gene>
<keyword evidence="1" id="KW-0645">Protease</keyword>
<accession>A0ACB9SRL0</accession>
<evidence type="ECO:0000313" key="1">
    <source>
        <dbReference type="EMBL" id="KAI4457855.1"/>
    </source>
</evidence>
<evidence type="ECO:0000313" key="2">
    <source>
        <dbReference type="Proteomes" id="UP001056778"/>
    </source>
</evidence>
<sequence>MPDFDEQYDSYAMWEHSGKFEGDIVLTQQIERNGIISDSEKWKNREIPYELDPIFDDFDAAWIRECLGEISRKTCLNVRPKVPEDMDYIHVISGQGCYSLIGRVGGRQELSLRRNLTGVGCLRSGTIIHEFLHAAGFFHQHSSPDRDQYIQIIGENVVEGNL</sequence>
<name>A0ACB9SRL0_HOLOL</name>
<keyword evidence="1" id="KW-0378">Hydrolase</keyword>
<protein>
    <submittedName>
        <fullName evidence="1">Discoidin cub egf laminin and zinc metalloprotease domain containing</fullName>
    </submittedName>
</protein>
<keyword evidence="1" id="KW-0482">Metalloprotease</keyword>